<gene>
    <name evidence="1" type="ordered locus">Fleli_0260</name>
    <name evidence="2" type="ordered locus">Fleli_0266</name>
</gene>
<dbReference type="EMBL" id="CP003345">
    <property type="protein sequence ID" value="AFM02749.1"/>
    <property type="molecule type" value="Genomic_DNA"/>
</dbReference>
<dbReference type="KEGG" id="fli:Fleli_0260"/>
<dbReference type="PATRIC" id="fig|880071.3.peg.248"/>
<dbReference type="HOGENOM" id="CLU_2395394_0_0_10"/>
<sequence length="93" mass="11138">MKLSEKYPEEYFNHWIAMFCANNSEFNNDAIIEQIEMYKSFEGEEEFSELKAELNSIIENDDLDKFIEIGKNFGWKEIKTDDLINMTQIIRKE</sequence>
<dbReference type="KEGG" id="fli:Fleli_0266"/>
<proteinExistence type="predicted"/>
<evidence type="ECO:0000313" key="1">
    <source>
        <dbReference type="EMBL" id="AFM02749.1"/>
    </source>
</evidence>
<protein>
    <recommendedName>
        <fullName evidence="4">CdiI immunity protein domain-containing protein</fullName>
    </recommendedName>
</protein>
<keyword evidence="3" id="KW-1185">Reference proteome</keyword>
<dbReference type="AlphaFoldDB" id="I4AFM0"/>
<reference evidence="2" key="1">
    <citation type="submission" date="2012-06" db="EMBL/GenBank/DDBJ databases">
        <title>The complete genome of Flexibacter litoralis DSM 6794.</title>
        <authorList>
            <consortium name="US DOE Joint Genome Institute (JGI-PGF)"/>
            <person name="Lucas S."/>
            <person name="Copeland A."/>
            <person name="Lapidus A."/>
            <person name="Glavina del Rio T."/>
            <person name="Dalin E."/>
            <person name="Tice H."/>
            <person name="Bruce D."/>
            <person name="Goodwin L."/>
            <person name="Pitluck S."/>
            <person name="Peters L."/>
            <person name="Ovchinnikova G."/>
            <person name="Lu M."/>
            <person name="Kyrpides N."/>
            <person name="Mavromatis K."/>
            <person name="Ivanova N."/>
            <person name="Brettin T."/>
            <person name="Detter J.C."/>
            <person name="Han C."/>
            <person name="Larimer F."/>
            <person name="Land M."/>
            <person name="Hauser L."/>
            <person name="Markowitz V."/>
            <person name="Cheng J.-F."/>
            <person name="Hugenholtz P."/>
            <person name="Woyke T."/>
            <person name="Wu D."/>
            <person name="Spring S."/>
            <person name="Lang E."/>
            <person name="Kopitz M."/>
            <person name="Brambilla E."/>
            <person name="Klenk H.-P."/>
            <person name="Eisen J.A."/>
        </authorList>
    </citation>
    <scope>NUCLEOTIDE SEQUENCE</scope>
    <source>
        <strain evidence="2">DSM 6794</strain>
    </source>
</reference>
<dbReference type="STRING" id="880071.Fleli_0260"/>
<accession>I4AFM0</accession>
<evidence type="ECO:0000313" key="3">
    <source>
        <dbReference type="Proteomes" id="UP000006054"/>
    </source>
</evidence>
<dbReference type="RefSeq" id="WP_014796214.1">
    <property type="nucleotide sequence ID" value="NC_018018.1"/>
</dbReference>
<reference evidence="3" key="2">
    <citation type="submission" date="2012-06" db="EMBL/GenBank/DDBJ databases">
        <title>The complete genome of Flexibacter litoralis DSM 6794.</title>
        <authorList>
            <person name="Lucas S."/>
            <person name="Copeland A."/>
            <person name="Lapidus A."/>
            <person name="Glavina del Rio T."/>
            <person name="Dalin E."/>
            <person name="Tice H."/>
            <person name="Bruce D."/>
            <person name="Goodwin L."/>
            <person name="Pitluck S."/>
            <person name="Peters L."/>
            <person name="Ovchinnikova G."/>
            <person name="Lu M."/>
            <person name="Kyrpides N."/>
            <person name="Mavromatis K."/>
            <person name="Ivanova N."/>
            <person name="Brettin T."/>
            <person name="Detter J.C."/>
            <person name="Han C."/>
            <person name="Larimer F."/>
            <person name="Land M."/>
            <person name="Hauser L."/>
            <person name="Markowitz V."/>
            <person name="Cheng J.-F."/>
            <person name="Hugenholtz P."/>
            <person name="Woyke T."/>
            <person name="Wu D."/>
            <person name="Spring S."/>
            <person name="Lang E."/>
            <person name="Kopitz M."/>
            <person name="Brambilla E."/>
            <person name="Klenk H.-P."/>
            <person name="Eisen J.A."/>
        </authorList>
    </citation>
    <scope>NUCLEOTIDE SEQUENCE [LARGE SCALE GENOMIC DNA]</scope>
    <source>
        <strain evidence="3">ATCC 23117 / DSM 6794 / NBRC 15988 / NCIMB 1366 / Sio-4</strain>
    </source>
</reference>
<organism evidence="2 3">
    <name type="scientific">Bernardetia litoralis (strain ATCC 23117 / DSM 6794 / NBRC 15988 / NCIMB 1366 / Fx l1 / Sio-4)</name>
    <name type="common">Flexibacter litoralis</name>
    <dbReference type="NCBI Taxonomy" id="880071"/>
    <lineage>
        <taxon>Bacteria</taxon>
        <taxon>Pseudomonadati</taxon>
        <taxon>Bacteroidota</taxon>
        <taxon>Cytophagia</taxon>
        <taxon>Cytophagales</taxon>
        <taxon>Bernardetiaceae</taxon>
        <taxon>Bernardetia</taxon>
    </lineage>
</organism>
<dbReference type="EMBL" id="CP003345">
    <property type="protein sequence ID" value="AFM02755.1"/>
    <property type="molecule type" value="Genomic_DNA"/>
</dbReference>
<evidence type="ECO:0008006" key="4">
    <source>
        <dbReference type="Google" id="ProtNLM"/>
    </source>
</evidence>
<name>I4AFM0_BERLS</name>
<dbReference type="Proteomes" id="UP000006054">
    <property type="component" value="Chromosome"/>
</dbReference>
<evidence type="ECO:0000313" key="2">
    <source>
        <dbReference type="EMBL" id="AFM02755.1"/>
    </source>
</evidence>